<protein>
    <recommendedName>
        <fullName evidence="1">CHK kinase-like domain-containing protein</fullName>
    </recommendedName>
</protein>
<gene>
    <name evidence="2" type="ORF">PV327_002827</name>
</gene>
<dbReference type="Gene3D" id="3.90.1200.10">
    <property type="match status" value="1"/>
</dbReference>
<dbReference type="EMBL" id="JAQQBR010001831">
    <property type="protein sequence ID" value="KAK0169081.1"/>
    <property type="molecule type" value="Genomic_DNA"/>
</dbReference>
<sequence length="422" mass="48461">MTKDYQRLTIVSKLFTEEILKDVLTNETGSKKVSVTGWSFGDASAKGDSYLSTVDRIIIEGISDEKPVTVKVVVKSLPRNLGRRKTYRSTDFFYNEIIFYSKIVPVFDKFLKSKNQSHLFRVPKCLSYVLDGENDFIVLEDVSVYGFGAASRQNTLSLDECKSILRGMGRFHGISFAHKDQHETEFYNVADQLIETYYSENHRNWYKKFHALILTIAKDAVSKQCGKTPEAQKFMKIDAQELYNISVELCGRNKYPTSVINQGDSWAPNFLIRTIESSDEIEALLLDFQLARCASPVTDLSFFIYSCTDKTLRDKEFDNLLEFYHREVANTISVLGSDPEKVYSWKQFLKEVKEQFVHGFNFSLESVPFSMLEESEAFNLDIIKGDEAVDISEIFKLQLITDPVKRQRLADIIMHAIQHGFL</sequence>
<dbReference type="SMART" id="SM00587">
    <property type="entry name" value="CHK"/>
    <property type="match status" value="1"/>
</dbReference>
<reference evidence="2" key="2">
    <citation type="submission" date="2023-03" db="EMBL/GenBank/DDBJ databases">
        <authorList>
            <person name="Inwood S.N."/>
            <person name="Skelly J.G."/>
            <person name="Guhlin J."/>
            <person name="Harrop T.W.R."/>
            <person name="Goldson S.G."/>
            <person name="Dearden P.K."/>
        </authorList>
    </citation>
    <scope>NUCLEOTIDE SEQUENCE</scope>
    <source>
        <strain evidence="2">Lincoln</strain>
        <tissue evidence="2">Whole body</tissue>
    </source>
</reference>
<dbReference type="InterPro" id="IPR015897">
    <property type="entry name" value="CHK_kinase-like"/>
</dbReference>
<dbReference type="PANTHER" id="PTHR11012:SF57">
    <property type="entry name" value="LD10016P"/>
    <property type="match status" value="1"/>
</dbReference>
<reference evidence="2" key="1">
    <citation type="journal article" date="2023" name="bioRxiv">
        <title>Scaffold-level genome assemblies of two parasitoid biocontrol wasps reveal the parthenogenesis mechanism and an associated novel virus.</title>
        <authorList>
            <person name="Inwood S."/>
            <person name="Skelly J."/>
            <person name="Guhlin J."/>
            <person name="Harrop T."/>
            <person name="Goldson S."/>
            <person name="Dearden P."/>
        </authorList>
    </citation>
    <scope>NUCLEOTIDE SEQUENCE</scope>
    <source>
        <strain evidence="2">Lincoln</strain>
        <tissue evidence="2">Whole body</tissue>
    </source>
</reference>
<dbReference type="AlphaFoldDB" id="A0AA39FGQ6"/>
<proteinExistence type="predicted"/>
<name>A0AA39FGQ6_MICHY</name>
<organism evidence="2 3">
    <name type="scientific">Microctonus hyperodae</name>
    <name type="common">Parasitoid wasp</name>
    <dbReference type="NCBI Taxonomy" id="165561"/>
    <lineage>
        <taxon>Eukaryota</taxon>
        <taxon>Metazoa</taxon>
        <taxon>Ecdysozoa</taxon>
        <taxon>Arthropoda</taxon>
        <taxon>Hexapoda</taxon>
        <taxon>Insecta</taxon>
        <taxon>Pterygota</taxon>
        <taxon>Neoptera</taxon>
        <taxon>Endopterygota</taxon>
        <taxon>Hymenoptera</taxon>
        <taxon>Apocrita</taxon>
        <taxon>Ichneumonoidea</taxon>
        <taxon>Braconidae</taxon>
        <taxon>Euphorinae</taxon>
        <taxon>Microctonus</taxon>
    </lineage>
</organism>
<comment type="caution">
    <text evidence="2">The sequence shown here is derived from an EMBL/GenBank/DDBJ whole genome shotgun (WGS) entry which is preliminary data.</text>
</comment>
<dbReference type="SUPFAM" id="SSF56112">
    <property type="entry name" value="Protein kinase-like (PK-like)"/>
    <property type="match status" value="1"/>
</dbReference>
<dbReference type="Proteomes" id="UP001168972">
    <property type="component" value="Unassembled WGS sequence"/>
</dbReference>
<dbReference type="InterPro" id="IPR011009">
    <property type="entry name" value="Kinase-like_dom_sf"/>
</dbReference>
<dbReference type="Pfam" id="PF02958">
    <property type="entry name" value="EcKL"/>
    <property type="match status" value="1"/>
</dbReference>
<evidence type="ECO:0000313" key="3">
    <source>
        <dbReference type="Proteomes" id="UP001168972"/>
    </source>
</evidence>
<feature type="domain" description="CHK kinase-like" evidence="1">
    <location>
        <begin position="137"/>
        <end position="334"/>
    </location>
</feature>
<evidence type="ECO:0000259" key="1">
    <source>
        <dbReference type="SMART" id="SM00587"/>
    </source>
</evidence>
<keyword evidence="3" id="KW-1185">Reference proteome</keyword>
<dbReference type="InterPro" id="IPR004119">
    <property type="entry name" value="EcKL"/>
</dbReference>
<accession>A0AA39FGQ6</accession>
<evidence type="ECO:0000313" key="2">
    <source>
        <dbReference type="EMBL" id="KAK0169081.1"/>
    </source>
</evidence>
<dbReference type="PANTHER" id="PTHR11012">
    <property type="entry name" value="PROTEIN KINASE-LIKE DOMAIN-CONTAINING"/>
    <property type="match status" value="1"/>
</dbReference>